<dbReference type="Proteomes" id="UP000462055">
    <property type="component" value="Unassembled WGS sequence"/>
</dbReference>
<dbReference type="PANTHER" id="PTHR34075:SF5">
    <property type="entry name" value="BLR3430 PROTEIN"/>
    <property type="match status" value="1"/>
</dbReference>
<feature type="compositionally biased region" description="Low complexity" evidence="1">
    <location>
        <begin position="125"/>
        <end position="136"/>
    </location>
</feature>
<feature type="region of interest" description="Disordered" evidence="1">
    <location>
        <begin position="121"/>
        <end position="148"/>
    </location>
</feature>
<dbReference type="Gene3D" id="6.10.30.10">
    <property type="match status" value="1"/>
</dbReference>
<gene>
    <name evidence="2" type="ORF">F8568_014515</name>
</gene>
<sequence length="148" mass="15480">MRIAAHPGLYDVEADPPTLSGTTCMRCGRVYFPPMAIGCEACGASEAQLRPTPLAARGTIHALAQVHLHHGRPPAPFTIAEIQLDAGPLIRATLARDEEDPQITDSVSAIWIVTGTGDDGNEIVEPAFTTAPPATETADEAARNGGNS</sequence>
<dbReference type="InterPro" id="IPR012340">
    <property type="entry name" value="NA-bd_OB-fold"/>
</dbReference>
<reference evidence="2" key="1">
    <citation type="submission" date="2019-12" db="EMBL/GenBank/DDBJ databases">
        <title>Actinomadura physcomitrii sp. nov., a novel actinomycete isolated from moss [Physcomitrium sphaericum (Ludw) Fuernr].</title>
        <authorList>
            <person name="Zhuang X."/>
        </authorList>
    </citation>
    <scope>NUCLEOTIDE SEQUENCE [LARGE SCALE GENOMIC DNA]</scope>
    <source>
        <strain evidence="2">LD22</strain>
    </source>
</reference>
<dbReference type="EMBL" id="WBMS02000010">
    <property type="protein sequence ID" value="MWA01567.1"/>
    <property type="molecule type" value="Genomic_DNA"/>
</dbReference>
<comment type="caution">
    <text evidence="2">The sequence shown here is derived from an EMBL/GenBank/DDBJ whole genome shotgun (WGS) entry which is preliminary data.</text>
</comment>
<accession>A0A6I4MC57</accession>
<evidence type="ECO:0000313" key="3">
    <source>
        <dbReference type="Proteomes" id="UP000462055"/>
    </source>
</evidence>
<dbReference type="PANTHER" id="PTHR34075">
    <property type="entry name" value="BLR3430 PROTEIN"/>
    <property type="match status" value="1"/>
</dbReference>
<dbReference type="AlphaFoldDB" id="A0A6I4MC57"/>
<protein>
    <submittedName>
        <fullName evidence="2">Uncharacterized protein</fullName>
    </submittedName>
</protein>
<evidence type="ECO:0000256" key="1">
    <source>
        <dbReference type="SAM" id="MobiDB-lite"/>
    </source>
</evidence>
<proteinExistence type="predicted"/>
<dbReference type="InterPro" id="IPR052513">
    <property type="entry name" value="Thioester_dehydratase-like"/>
</dbReference>
<organism evidence="2 3">
    <name type="scientific">Actinomadura physcomitrii</name>
    <dbReference type="NCBI Taxonomy" id="2650748"/>
    <lineage>
        <taxon>Bacteria</taxon>
        <taxon>Bacillati</taxon>
        <taxon>Actinomycetota</taxon>
        <taxon>Actinomycetes</taxon>
        <taxon>Streptosporangiales</taxon>
        <taxon>Thermomonosporaceae</taxon>
        <taxon>Actinomadura</taxon>
    </lineage>
</organism>
<keyword evidence="3" id="KW-1185">Reference proteome</keyword>
<name>A0A6I4MC57_9ACTN</name>
<dbReference type="SUPFAM" id="SSF50249">
    <property type="entry name" value="Nucleic acid-binding proteins"/>
    <property type="match status" value="1"/>
</dbReference>
<evidence type="ECO:0000313" key="2">
    <source>
        <dbReference type="EMBL" id="MWA01567.1"/>
    </source>
</evidence>